<dbReference type="NCBIfam" id="TIGR01733">
    <property type="entry name" value="AA-adenyl-dom"/>
    <property type="match status" value="1"/>
</dbReference>
<keyword evidence="2" id="KW-0597">Phosphoprotein</keyword>
<accession>E2BQ09</accession>
<dbReference type="OrthoDB" id="416786at2759"/>
<evidence type="ECO:0000259" key="5">
    <source>
        <dbReference type="Pfam" id="PF13193"/>
    </source>
</evidence>
<protein>
    <submittedName>
        <fullName evidence="6">Tyrocidine synthetase 3</fullName>
    </submittedName>
</protein>
<dbReference type="InterPro" id="IPR045851">
    <property type="entry name" value="AMP-bd_C_sf"/>
</dbReference>
<feature type="domain" description="Carrier" evidence="4">
    <location>
        <begin position="592"/>
        <end position="637"/>
    </location>
</feature>
<dbReference type="InterPro" id="IPR000873">
    <property type="entry name" value="AMP-dep_synth/lig_dom"/>
</dbReference>
<evidence type="ECO:0000256" key="1">
    <source>
        <dbReference type="ARBA" id="ARBA00022450"/>
    </source>
</evidence>
<dbReference type="SUPFAM" id="SSF47336">
    <property type="entry name" value="ACP-like"/>
    <property type="match status" value="1"/>
</dbReference>
<evidence type="ECO:0000313" key="6">
    <source>
        <dbReference type="EMBL" id="EFN82197.1"/>
    </source>
</evidence>
<dbReference type="PROSITE" id="PS00455">
    <property type="entry name" value="AMP_BINDING"/>
    <property type="match status" value="1"/>
</dbReference>
<dbReference type="OMA" id="FMMGTAE"/>
<dbReference type="Gene3D" id="3.40.50.12780">
    <property type="entry name" value="N-terminal domain of ligase-like"/>
    <property type="match status" value="1"/>
</dbReference>
<evidence type="ECO:0000313" key="7">
    <source>
        <dbReference type="Proteomes" id="UP000008237"/>
    </source>
</evidence>
<proteinExistence type="predicted"/>
<name>E2BQ09_HARSA</name>
<dbReference type="InterPro" id="IPR020845">
    <property type="entry name" value="AMP-binding_CS"/>
</dbReference>
<dbReference type="Pfam" id="PF00501">
    <property type="entry name" value="AMP-binding"/>
    <property type="match status" value="1"/>
</dbReference>
<dbReference type="Gene3D" id="1.10.1200.10">
    <property type="entry name" value="ACP-like"/>
    <property type="match status" value="1"/>
</dbReference>
<dbReference type="PANTHER" id="PTHR44845">
    <property type="entry name" value="CARRIER DOMAIN-CONTAINING PROTEIN"/>
    <property type="match status" value="1"/>
</dbReference>
<dbReference type="InParanoid" id="E2BQ09"/>
<dbReference type="Pfam" id="PF00550">
    <property type="entry name" value="PP-binding"/>
    <property type="match status" value="1"/>
</dbReference>
<dbReference type="Pfam" id="PF13193">
    <property type="entry name" value="AMP-binding_C"/>
    <property type="match status" value="1"/>
</dbReference>
<sequence length="870" mass="97186">MAQKAAMGTLQQQSVLKGGQTARDKDLVHELFVRAAASHPDRTAICYKDNSGQEHALTFEQLDKITNRLARALRKYDKVNATSSSLVAVCMKPSDRLPTVLLAILKAGMAYLPLDADFPTARVKHILEEAQPLMVLAEEAADLTIYEGALIVTYEQLLEEATQEQEDAPTAAERPSGQLAIVLYTSGSTGIPKGVLIPHATLLNRLQWQWRRLPYADDEESCVFKTSLTFGDSVPEIWGPLLRARTLVVVPKSVTKDPERFVPLLEKHQIQRLVLVPSLLRSLLMYLGLRDNGNNSVLGRLRLWICSGETLPVALAEQFFATFGDHGKTLANFYGSTEIMCDVTYHLLSQRAQLQGMEKVPIGKPVDNCIIYLVNKDMRLVPQGEVGELIVAGRNLAAGYIRGRDAHKFLDSPYAIDPEYPRIFRTGDYARIVKGYVIYEGRVDSQIKIRGHRVDLTEVERAIARIPGVDKVVVLCYKPGELSQALVAFISIVGGANLSSSEVEHLLQRTLSPYMLPQIIVVDRIPLLTNGKTDRQALLKQYEASCPNDEDEVAAKCDYSDVPSQDLAKARVLFPTVASVIGLNGLNGRATVTSHANFYELGGNSLNSIYTVTKLRDQGYQIGITDFITAKSLTDMLGRMKLISSVEEPLNESIDQESYIYEPLHDRHKDDVIEIITESFYSKADLEQWLMPDITRADYRDLIDSMWRPLVEKSLSFAVKSAQTGKTIGITLNFDLWDEPEVVLNSKLTVVFDFLEYLEGPIRENRLPKGKGQIIHNFMMSTSSELNAAQNVLIMRQMEEHCLELIKREKYVGIFTTNTSPLTQQLGTDVYGYETMLTYQVNKYEAPDGNKPFGKAPDSQLAICSLKMIN</sequence>
<dbReference type="CDD" id="cd05930">
    <property type="entry name" value="A_NRPS"/>
    <property type="match status" value="1"/>
</dbReference>
<gene>
    <name evidence="6" type="ORF">EAI_05140</name>
</gene>
<dbReference type="InterPro" id="IPR042099">
    <property type="entry name" value="ANL_N_sf"/>
</dbReference>
<keyword evidence="7" id="KW-1185">Reference proteome</keyword>
<feature type="domain" description="AMP-binding enzyme C-terminal" evidence="5">
    <location>
        <begin position="458"/>
        <end position="532"/>
    </location>
</feature>
<dbReference type="AlphaFoldDB" id="E2BQ09"/>
<keyword evidence="1" id="KW-0596">Phosphopantetheine</keyword>
<dbReference type="InterPro" id="IPR009081">
    <property type="entry name" value="PP-bd_ACP"/>
</dbReference>
<evidence type="ECO:0000256" key="2">
    <source>
        <dbReference type="ARBA" id="ARBA00022553"/>
    </source>
</evidence>
<dbReference type="PANTHER" id="PTHR44845:SF6">
    <property type="entry name" value="BETA-ALANINE-ACTIVATING ENZYME"/>
    <property type="match status" value="1"/>
</dbReference>
<feature type="domain" description="AMP-dependent synthetase/ligase" evidence="3">
    <location>
        <begin position="33"/>
        <end position="400"/>
    </location>
</feature>
<dbReference type="Proteomes" id="UP000008237">
    <property type="component" value="Unassembled WGS sequence"/>
</dbReference>
<dbReference type="STRING" id="610380.E2BQ09"/>
<dbReference type="SUPFAM" id="SSF56801">
    <property type="entry name" value="Acetyl-CoA synthetase-like"/>
    <property type="match status" value="1"/>
</dbReference>
<dbReference type="FunCoup" id="E2BQ09">
    <property type="interactions" value="17"/>
</dbReference>
<dbReference type="Gene3D" id="3.30.300.30">
    <property type="match status" value="1"/>
</dbReference>
<organism evidence="7">
    <name type="scientific">Harpegnathos saltator</name>
    <name type="common">Jerdon's jumping ant</name>
    <dbReference type="NCBI Taxonomy" id="610380"/>
    <lineage>
        <taxon>Eukaryota</taxon>
        <taxon>Metazoa</taxon>
        <taxon>Ecdysozoa</taxon>
        <taxon>Arthropoda</taxon>
        <taxon>Hexapoda</taxon>
        <taxon>Insecta</taxon>
        <taxon>Pterygota</taxon>
        <taxon>Neoptera</taxon>
        <taxon>Endopterygota</taxon>
        <taxon>Hymenoptera</taxon>
        <taxon>Apocrita</taxon>
        <taxon>Aculeata</taxon>
        <taxon>Formicoidea</taxon>
        <taxon>Formicidae</taxon>
        <taxon>Ponerinae</taxon>
        <taxon>Ponerini</taxon>
        <taxon>Harpegnathos</taxon>
    </lineage>
</organism>
<dbReference type="InterPro" id="IPR010071">
    <property type="entry name" value="AA_adenyl_dom"/>
</dbReference>
<reference evidence="6 7" key="1">
    <citation type="journal article" date="2010" name="Science">
        <title>Genomic comparison of the ants Camponotus floridanus and Harpegnathos saltator.</title>
        <authorList>
            <person name="Bonasio R."/>
            <person name="Zhang G."/>
            <person name="Ye C."/>
            <person name="Mutti N.S."/>
            <person name="Fang X."/>
            <person name="Qin N."/>
            <person name="Donahue G."/>
            <person name="Yang P."/>
            <person name="Li Q."/>
            <person name="Li C."/>
            <person name="Zhang P."/>
            <person name="Huang Z."/>
            <person name="Berger S.L."/>
            <person name="Reinberg D."/>
            <person name="Wang J."/>
            <person name="Liebig J."/>
        </authorList>
    </citation>
    <scope>NUCLEOTIDE SEQUENCE [LARGE SCALE GENOMIC DNA]</scope>
    <source>
        <strain evidence="6 7">R22 G/1</strain>
    </source>
</reference>
<evidence type="ECO:0000259" key="4">
    <source>
        <dbReference type="Pfam" id="PF00550"/>
    </source>
</evidence>
<dbReference type="InterPro" id="IPR025110">
    <property type="entry name" value="AMP-bd_C"/>
</dbReference>
<dbReference type="Gene3D" id="3.40.630.30">
    <property type="match status" value="1"/>
</dbReference>
<dbReference type="InterPro" id="IPR036736">
    <property type="entry name" value="ACP-like_sf"/>
</dbReference>
<evidence type="ECO:0000259" key="3">
    <source>
        <dbReference type="Pfam" id="PF00501"/>
    </source>
</evidence>
<dbReference type="EMBL" id="GL449694">
    <property type="protein sequence ID" value="EFN82197.1"/>
    <property type="molecule type" value="Genomic_DNA"/>
</dbReference>